<dbReference type="EMBL" id="MT142126">
    <property type="protein sequence ID" value="QJA74883.1"/>
    <property type="molecule type" value="Genomic_DNA"/>
</dbReference>
<sequence>MKIKDLPKSIELKNTKFYLPSGEAVYLVSTWNYPDGKAGIWCKKGILSGRIFPFPMDSLSEMLEFEVATE</sequence>
<evidence type="ECO:0000313" key="1">
    <source>
        <dbReference type="EMBL" id="QJA50782.1"/>
    </source>
</evidence>
<reference evidence="1" key="1">
    <citation type="submission" date="2020-03" db="EMBL/GenBank/DDBJ databases">
        <title>The deep terrestrial virosphere.</title>
        <authorList>
            <person name="Holmfeldt K."/>
            <person name="Nilsson E."/>
            <person name="Simone D."/>
            <person name="Lopez-Fernandez M."/>
            <person name="Wu X."/>
            <person name="de Brujin I."/>
            <person name="Lundin D."/>
            <person name="Andersson A."/>
            <person name="Bertilsson S."/>
            <person name="Dopson M."/>
        </authorList>
    </citation>
    <scope>NUCLEOTIDE SEQUENCE</scope>
    <source>
        <strain evidence="2">MM415A01915</strain>
        <strain evidence="3">MM415B02528</strain>
        <strain evidence="1">TM448A01894</strain>
        <strain evidence="4">TM448B01938</strain>
    </source>
</reference>
<evidence type="ECO:0000313" key="4">
    <source>
        <dbReference type="EMBL" id="QJI00401.1"/>
    </source>
</evidence>
<evidence type="ECO:0000313" key="2">
    <source>
        <dbReference type="EMBL" id="QJA74883.1"/>
    </source>
</evidence>
<dbReference type="EMBL" id="MT142854">
    <property type="protein sequence ID" value="QJA89572.1"/>
    <property type="molecule type" value="Genomic_DNA"/>
</dbReference>
<gene>
    <name evidence="2" type="ORF">MM415A01915_0018</name>
    <name evidence="3" type="ORF">MM415B02528_0017</name>
    <name evidence="1" type="ORF">TM448A01894_0019</name>
    <name evidence="4" type="ORF">TM448B01938_0005</name>
</gene>
<name>A0A6H1ZTJ4_9ZZZZ</name>
<accession>A0A6H1ZTJ4</accession>
<dbReference type="AlphaFoldDB" id="A0A6H1ZTJ4"/>
<evidence type="ECO:0000313" key="3">
    <source>
        <dbReference type="EMBL" id="QJA89572.1"/>
    </source>
</evidence>
<proteinExistence type="predicted"/>
<protein>
    <submittedName>
        <fullName evidence="1">Uncharacterized protein</fullName>
    </submittedName>
</protein>
<organism evidence="1">
    <name type="scientific">viral metagenome</name>
    <dbReference type="NCBI Taxonomy" id="1070528"/>
    <lineage>
        <taxon>unclassified sequences</taxon>
        <taxon>metagenomes</taxon>
        <taxon>organismal metagenomes</taxon>
    </lineage>
</organism>
<dbReference type="EMBL" id="MT144849">
    <property type="protein sequence ID" value="QJI00401.1"/>
    <property type="molecule type" value="Genomic_DNA"/>
</dbReference>
<dbReference type="EMBL" id="MT144217">
    <property type="protein sequence ID" value="QJA50782.1"/>
    <property type="molecule type" value="Genomic_DNA"/>
</dbReference>